<dbReference type="AlphaFoldDB" id="A0A1R2BR06"/>
<sequence length="202" mass="23642">MDGMIVSLINWFFENGSRYIQVVLEEFGRFIDMPESVYHFLIRSFDSGVDTQFVNEFLDQLGQFKVRNFRMISFGQDQQVVLRCEDGGIFMDMPEKETGYGTSISFEFSYFDILPYTLFEVFGKEFFDRVALEFRALSKFRDLSEVEIVVGIENNSCDFRKVAIDSLVGIVQKSLKLQEKVAEMFNYDTGQLYRILMDSFYP</sequence>
<evidence type="ECO:0000313" key="1">
    <source>
        <dbReference type="EMBL" id="OMJ79242.1"/>
    </source>
</evidence>
<protein>
    <submittedName>
        <fullName evidence="1">Uncharacterized protein</fullName>
    </submittedName>
</protein>
<comment type="caution">
    <text evidence="1">The sequence shown here is derived from an EMBL/GenBank/DDBJ whole genome shotgun (WGS) entry which is preliminary data.</text>
</comment>
<evidence type="ECO:0000313" key="2">
    <source>
        <dbReference type="Proteomes" id="UP000187209"/>
    </source>
</evidence>
<organism evidence="1 2">
    <name type="scientific">Stentor coeruleus</name>
    <dbReference type="NCBI Taxonomy" id="5963"/>
    <lineage>
        <taxon>Eukaryota</taxon>
        <taxon>Sar</taxon>
        <taxon>Alveolata</taxon>
        <taxon>Ciliophora</taxon>
        <taxon>Postciliodesmatophora</taxon>
        <taxon>Heterotrichea</taxon>
        <taxon>Heterotrichida</taxon>
        <taxon>Stentoridae</taxon>
        <taxon>Stentor</taxon>
    </lineage>
</organism>
<gene>
    <name evidence="1" type="ORF">SteCoe_20795</name>
</gene>
<dbReference type="EMBL" id="MPUH01000481">
    <property type="protein sequence ID" value="OMJ79242.1"/>
    <property type="molecule type" value="Genomic_DNA"/>
</dbReference>
<keyword evidence="2" id="KW-1185">Reference proteome</keyword>
<dbReference type="Proteomes" id="UP000187209">
    <property type="component" value="Unassembled WGS sequence"/>
</dbReference>
<name>A0A1R2BR06_9CILI</name>
<reference evidence="1 2" key="1">
    <citation type="submission" date="2016-11" db="EMBL/GenBank/DDBJ databases">
        <title>The macronuclear genome of Stentor coeruleus: a giant cell with tiny introns.</title>
        <authorList>
            <person name="Slabodnick M."/>
            <person name="Ruby J.G."/>
            <person name="Reiff S.B."/>
            <person name="Swart E.C."/>
            <person name="Gosai S."/>
            <person name="Prabakaran S."/>
            <person name="Witkowska E."/>
            <person name="Larue G.E."/>
            <person name="Fisher S."/>
            <person name="Freeman R.M."/>
            <person name="Gunawardena J."/>
            <person name="Chu W."/>
            <person name="Stover N.A."/>
            <person name="Gregory B.D."/>
            <person name="Nowacki M."/>
            <person name="Derisi J."/>
            <person name="Roy S.W."/>
            <person name="Marshall W.F."/>
            <person name="Sood P."/>
        </authorList>
    </citation>
    <scope>NUCLEOTIDE SEQUENCE [LARGE SCALE GENOMIC DNA]</scope>
    <source>
        <strain evidence="1">WM001</strain>
    </source>
</reference>
<proteinExistence type="predicted"/>
<accession>A0A1R2BR06</accession>